<dbReference type="Gene3D" id="3.40.50.10540">
    <property type="entry name" value="Crotonobetainyl-coa:carnitine coa-transferase, domain 1"/>
    <property type="match status" value="1"/>
</dbReference>
<organism evidence="2 3">
    <name type="scientific">Ramlibacter albus</name>
    <dbReference type="NCBI Taxonomy" id="2079448"/>
    <lineage>
        <taxon>Bacteria</taxon>
        <taxon>Pseudomonadati</taxon>
        <taxon>Pseudomonadota</taxon>
        <taxon>Betaproteobacteria</taxon>
        <taxon>Burkholderiales</taxon>
        <taxon>Comamonadaceae</taxon>
        <taxon>Ramlibacter</taxon>
    </lineage>
</organism>
<evidence type="ECO:0000313" key="2">
    <source>
        <dbReference type="EMBL" id="MBC5763442.1"/>
    </source>
</evidence>
<sequence length="410" mass="44678">MNALDGVRVLDLSRVLAGPWCTQNLADLGADVIKVERPGSGDDTRGWGPPFLKDAQGQDQDAAYYLGTNRNKRSITCDISRPEGQALVRELAAKCDIFVENYKVGDMARYHLDYASLRKVNPRLVYCSITGFGQTGPYRERAGYDYAAQGMGGLMSITGERDDLGGGPQKVGVAVADLFTGMYSTVAVLAALRHAERTGEGQHIDMALLDSQVAMLANLGAAYLVSGNVPGRAGNAHQSIVPYQVFETAPAADGHKDHVILAVGNDGQFAKFCEVAGRPELAADPRFTKNRDRVANRGVLIPILEEIFKTRRKYDWLEALERAKVPCGAINNIAEVFEDPHVIQRRMVNEWTHPVKLGLRLVASPMKLSGTSVRTDRPPPLLGQHTDEVLGEVLGWDASRIAAMREGKVI</sequence>
<dbReference type="PANTHER" id="PTHR48207:SF3">
    <property type="entry name" value="SUCCINATE--HYDROXYMETHYLGLUTARATE COA-TRANSFERASE"/>
    <property type="match status" value="1"/>
</dbReference>
<dbReference type="RefSeq" id="WP_187079889.1">
    <property type="nucleotide sequence ID" value="NZ_JACORU010000001.1"/>
</dbReference>
<proteinExistence type="predicted"/>
<dbReference type="GO" id="GO:0008410">
    <property type="term" value="F:CoA-transferase activity"/>
    <property type="evidence" value="ECO:0007669"/>
    <property type="project" value="TreeGrafter"/>
</dbReference>
<accession>A0A923M6F7</accession>
<protein>
    <submittedName>
        <fullName evidence="2">CoA transferase</fullName>
    </submittedName>
</protein>
<reference evidence="2" key="1">
    <citation type="submission" date="2020-08" db="EMBL/GenBank/DDBJ databases">
        <title>Ramlibacter sp. GTP1 16S ribosomal RNA gene genome sequencing and assembly.</title>
        <authorList>
            <person name="Kang M."/>
        </authorList>
    </citation>
    <scope>NUCLEOTIDE SEQUENCE</scope>
    <source>
        <strain evidence="2">GTP1</strain>
    </source>
</reference>
<comment type="caution">
    <text evidence="2">The sequence shown here is derived from an EMBL/GenBank/DDBJ whole genome shotgun (WGS) entry which is preliminary data.</text>
</comment>
<keyword evidence="3" id="KW-1185">Reference proteome</keyword>
<dbReference type="AlphaFoldDB" id="A0A923M6F7"/>
<dbReference type="InterPro" id="IPR023606">
    <property type="entry name" value="CoA-Trfase_III_dom_1_sf"/>
</dbReference>
<dbReference type="Gene3D" id="3.30.1540.10">
    <property type="entry name" value="formyl-coa transferase, domain 3"/>
    <property type="match status" value="1"/>
</dbReference>
<name>A0A923M6F7_9BURK</name>
<gene>
    <name evidence="2" type="ORF">H8R02_03210</name>
</gene>
<dbReference type="PANTHER" id="PTHR48207">
    <property type="entry name" value="SUCCINATE--HYDROXYMETHYLGLUTARATE COA-TRANSFERASE"/>
    <property type="match status" value="1"/>
</dbReference>
<dbReference type="Proteomes" id="UP000596827">
    <property type="component" value="Unassembled WGS sequence"/>
</dbReference>
<dbReference type="InterPro" id="IPR044855">
    <property type="entry name" value="CoA-Trfase_III_dom3_sf"/>
</dbReference>
<dbReference type="Pfam" id="PF02515">
    <property type="entry name" value="CoA_transf_3"/>
    <property type="match status" value="1"/>
</dbReference>
<keyword evidence="1 2" id="KW-0808">Transferase</keyword>
<dbReference type="SUPFAM" id="SSF89796">
    <property type="entry name" value="CoA-transferase family III (CaiB/BaiF)"/>
    <property type="match status" value="1"/>
</dbReference>
<evidence type="ECO:0000256" key="1">
    <source>
        <dbReference type="ARBA" id="ARBA00022679"/>
    </source>
</evidence>
<dbReference type="EMBL" id="JACORU010000001">
    <property type="protein sequence ID" value="MBC5763442.1"/>
    <property type="molecule type" value="Genomic_DNA"/>
</dbReference>
<evidence type="ECO:0000313" key="3">
    <source>
        <dbReference type="Proteomes" id="UP000596827"/>
    </source>
</evidence>
<dbReference type="InterPro" id="IPR050483">
    <property type="entry name" value="CoA-transferase_III_domain"/>
</dbReference>
<dbReference type="InterPro" id="IPR003673">
    <property type="entry name" value="CoA-Trfase_fam_III"/>
</dbReference>